<proteinExistence type="predicted"/>
<evidence type="ECO:0000313" key="1">
    <source>
        <dbReference type="EMBL" id="RRE44409.1"/>
    </source>
</evidence>
<organism evidence="1 2">
    <name type="scientific">Klebsiella pneumoniae</name>
    <dbReference type="NCBI Taxonomy" id="573"/>
    <lineage>
        <taxon>Bacteria</taxon>
        <taxon>Pseudomonadati</taxon>
        <taxon>Pseudomonadota</taxon>
        <taxon>Gammaproteobacteria</taxon>
        <taxon>Enterobacterales</taxon>
        <taxon>Enterobacteriaceae</taxon>
        <taxon>Klebsiella/Raoultella group</taxon>
        <taxon>Klebsiella</taxon>
        <taxon>Klebsiella pneumoniae complex</taxon>
    </lineage>
</organism>
<comment type="caution">
    <text evidence="1">The sequence shown here is derived from an EMBL/GenBank/DDBJ whole genome shotgun (WGS) entry which is preliminary data.</text>
</comment>
<evidence type="ECO:0000313" key="2">
    <source>
        <dbReference type="Proteomes" id="UP000272440"/>
    </source>
</evidence>
<dbReference type="EMBL" id="RCZY01000001">
    <property type="protein sequence ID" value="RRE44409.1"/>
    <property type="molecule type" value="Genomic_DNA"/>
</dbReference>
<dbReference type="AlphaFoldDB" id="A0A3P2EIY0"/>
<dbReference type="Proteomes" id="UP000272440">
    <property type="component" value="Unassembled WGS sequence"/>
</dbReference>
<reference evidence="1 2" key="1">
    <citation type="journal article" date="2019" name="Antimicrob. Agents Chemother.">
        <title>Applying Rapid Whole Genome Sequencing to Predict Phenotypic Antimicrobial Susceptibility Testing Results Among Carbapenem-Resistant Klebsiella pneumoniae Clinical Isolates.</title>
        <authorList>
            <person name="Tamma P.D."/>
            <person name="Fan Y."/>
            <person name="Bergman Y."/>
            <person name="Pertea G."/>
            <person name="Kazmi A."/>
            <person name="Lewis S."/>
            <person name="Carroll K.C."/>
            <person name="Schatz M.C."/>
            <person name="Timp W."/>
            <person name="Simner P.J."/>
        </authorList>
    </citation>
    <scope>NUCLEOTIDE SEQUENCE [LARGE SCALE GENOMIC DNA]</scope>
    <source>
        <strain evidence="1 2">KLPN_33</strain>
    </source>
</reference>
<sequence length="264" mass="28827">MKEDIEQAVLEMIKKSGVELGMGELESIIDASFNTASEHISNALSCIPLKEGATHTSVLVWYAKTPEMPGTVQKRVALVAFIVPSLETGIGPVARFGAWYDDKIIFSNCYQMESGEMLEHSVDVTLIAVESKCETVGEAFVSVMTSPDVEKRHVDLVAPPGLLEMIVSGDYTKAIARVRELDYGRICDLCRSDLDLINVIVEAGRVCDGVLAQYASKISRLANEMPMLIQEAKSHAVHAANDLLTPYRYEAASDKMTGWATGKP</sequence>
<gene>
    <name evidence="1" type="ORF">EAO28_00580</name>
</gene>
<accession>A0A3P2EIY0</accession>
<name>A0A3P2EIY0_KLEPN</name>
<protein>
    <submittedName>
        <fullName evidence="1">Uncharacterized protein</fullName>
    </submittedName>
</protein>